<evidence type="ECO:0000256" key="2">
    <source>
        <dbReference type="SAM" id="MobiDB-lite"/>
    </source>
</evidence>
<gene>
    <name evidence="4" type="ORF">B5V00_08665</name>
</gene>
<evidence type="ECO:0000313" key="4">
    <source>
        <dbReference type="EMBL" id="ORJ60313.1"/>
    </source>
</evidence>
<dbReference type="CDD" id="cd00397">
    <property type="entry name" value="DNA_BRE_C"/>
    <property type="match status" value="1"/>
</dbReference>
<dbReference type="InterPro" id="IPR011010">
    <property type="entry name" value="DNA_brk_join_enz"/>
</dbReference>
<feature type="compositionally biased region" description="Basic and acidic residues" evidence="2">
    <location>
        <begin position="1"/>
        <end position="11"/>
    </location>
</feature>
<dbReference type="PROSITE" id="PS51898">
    <property type="entry name" value="TYR_RECOMBINASE"/>
    <property type="match status" value="1"/>
</dbReference>
<feature type="region of interest" description="Disordered" evidence="2">
    <location>
        <begin position="1"/>
        <end position="33"/>
    </location>
</feature>
<reference evidence="4 5" key="1">
    <citation type="submission" date="2017-03" db="EMBL/GenBank/DDBJ databases">
        <title>Genome sequence of Geothermobacter sp. EPR-M, Deep-Sea Iron Reducer.</title>
        <authorList>
            <person name="Tully B."/>
            <person name="Savalia P."/>
            <person name="Abuyen K."/>
            <person name="Baughan C."/>
            <person name="Romero E."/>
            <person name="Ronkowski C."/>
            <person name="Torres B."/>
            <person name="Tremblay J."/>
            <person name="Trujillo A."/>
            <person name="Tyler M."/>
            <person name="Perez-Rodriguez I."/>
            <person name="Amend J."/>
        </authorList>
    </citation>
    <scope>NUCLEOTIDE SEQUENCE [LARGE SCALE GENOMIC DNA]</scope>
    <source>
        <strain evidence="4 5">EPR-M</strain>
    </source>
</reference>
<comment type="caution">
    <text evidence="4">The sequence shown here is derived from an EMBL/GenBank/DDBJ whole genome shotgun (WGS) entry which is preliminary data.</text>
</comment>
<dbReference type="GO" id="GO:0006310">
    <property type="term" value="P:DNA recombination"/>
    <property type="evidence" value="ECO:0007669"/>
    <property type="project" value="UniProtKB-KW"/>
</dbReference>
<keyword evidence="1" id="KW-0233">DNA recombination</keyword>
<dbReference type="SUPFAM" id="SSF56349">
    <property type="entry name" value="DNA breaking-rejoining enzymes"/>
    <property type="match status" value="1"/>
</dbReference>
<organism evidence="4 5">
    <name type="scientific">Geothermobacter hydrogeniphilus</name>
    <dbReference type="NCBI Taxonomy" id="1969733"/>
    <lineage>
        <taxon>Bacteria</taxon>
        <taxon>Pseudomonadati</taxon>
        <taxon>Thermodesulfobacteriota</taxon>
        <taxon>Desulfuromonadia</taxon>
        <taxon>Desulfuromonadales</taxon>
        <taxon>Geothermobacteraceae</taxon>
        <taxon>Geothermobacter</taxon>
    </lineage>
</organism>
<dbReference type="Pfam" id="PF00589">
    <property type="entry name" value="Phage_integrase"/>
    <property type="match status" value="1"/>
</dbReference>
<dbReference type="AlphaFoldDB" id="A0A1X0Y591"/>
<dbReference type="InterPro" id="IPR013762">
    <property type="entry name" value="Integrase-like_cat_sf"/>
</dbReference>
<dbReference type="Proteomes" id="UP000193136">
    <property type="component" value="Unassembled WGS sequence"/>
</dbReference>
<evidence type="ECO:0000259" key="3">
    <source>
        <dbReference type="PROSITE" id="PS51898"/>
    </source>
</evidence>
<dbReference type="InterPro" id="IPR002104">
    <property type="entry name" value="Integrase_catalytic"/>
</dbReference>
<dbReference type="Gene3D" id="1.10.443.10">
    <property type="entry name" value="Intergrase catalytic core"/>
    <property type="match status" value="1"/>
</dbReference>
<dbReference type="EMBL" id="NAAD01000009">
    <property type="protein sequence ID" value="ORJ60313.1"/>
    <property type="molecule type" value="Genomic_DNA"/>
</dbReference>
<sequence>MDECPRSREGLMKPPWKSLYQKSAPKPGKGKTGHKHLWAVIEKVLTERAPAIWDGQREQAISENEFSTIEAAIKRELPRQFRKAMNILADGFTTGIRSLGWDVPIPDHHHNIRDTPSLYTPDSVETAQEFQRIEDLFLSRLESLWEGSSTTQRIGLLLLSAILYGGLHQKRWLNAWLRSLANPPNIWDDWLWLHLEWRPQDAPKRKRSHRMTSWNLNRTWIADPVTELLMLNWRQHFPDEHEKAKSKFPEALLKAAVEYIGWKKPPGKHLVHSLSEIASSRDIDVLPGFLVEYQSGHLPCTSLPPGSLQRFFTGEVPREELTFLPHTTARQRKHKRVAEETQPSANVEKSIRLIDGLTSFIRHRSQSARAIAGLSKSNQSPWEKITTAKTLKAINSVLRHGCPYLTPAARLLLEWGISLCEKASSPLELRKGSPLAPSSIATYLSLISTGVLENIDTDELRDLTGLEFEILYETVLSYPHTTAQKIRTAERLQQFHGFLTAKFGDISEVDFDEIFACHGLPSKRVKANIITFAEYRVLLKSFGFDRSRRGRWEEIYLVVLILAFRCGLRRSEIHGLQIADIKDLVRAEIRIRPGRFRDPKSVTGNRRIPLYALLPEDELTIVSNWLKKRQREELDHTQPLLQHPETGDSLIPPHRLFDPVVHALRSVTRDTTLSFHSFRHAFATFTLLKLVWPKDLNVKNLPAGLRDESFSLDACTRLAQDLLNNQQQGVRKLHAIAMLLGHAEYGMSFRSYIHLTDWLLAVFKRQDICLPKLTNKALGQLAGLSKQGVFKCKRENPSRSAIFQNQLHNKVQRWGSQWKLKLDSITPTPIMHEKTAEDIFWLPPWAMALGDYLKAAQNNSYLMSPPSGTDATMAKLMYERLKGLKSRRMMFARRVIPVFAELYDVSHGGLVSRNIEHARELRKLFEMVNLSGIRLAAHYRISRSQTVEERDRIIETWSEALGIPKEQVKQKDFGPGKGLVVLKVIQERQSVRGGRVAIASGGWRFVLALVDFQIKKAPYRSNTYCSNSKTS</sequence>
<dbReference type="OrthoDB" id="5404741at2"/>
<name>A0A1X0Y591_9BACT</name>
<dbReference type="GO" id="GO:0015074">
    <property type="term" value="P:DNA integration"/>
    <property type="evidence" value="ECO:0007669"/>
    <property type="project" value="InterPro"/>
</dbReference>
<feature type="domain" description="Tyr recombinase" evidence="3">
    <location>
        <begin position="525"/>
        <end position="765"/>
    </location>
</feature>
<keyword evidence="5" id="KW-1185">Reference proteome</keyword>
<protein>
    <recommendedName>
        <fullName evidence="3">Tyr recombinase domain-containing protein</fullName>
    </recommendedName>
</protein>
<dbReference type="GO" id="GO:0003677">
    <property type="term" value="F:DNA binding"/>
    <property type="evidence" value="ECO:0007669"/>
    <property type="project" value="InterPro"/>
</dbReference>
<proteinExistence type="predicted"/>
<dbReference type="STRING" id="1969733.B5V00_08665"/>
<evidence type="ECO:0000313" key="5">
    <source>
        <dbReference type="Proteomes" id="UP000193136"/>
    </source>
</evidence>
<accession>A0A1X0Y591</accession>
<evidence type="ECO:0000256" key="1">
    <source>
        <dbReference type="ARBA" id="ARBA00023172"/>
    </source>
</evidence>